<feature type="region of interest" description="Disordered" evidence="5">
    <location>
        <begin position="1"/>
        <end position="21"/>
    </location>
</feature>
<dbReference type="Pfam" id="PF07707">
    <property type="entry name" value="BACK"/>
    <property type="match status" value="1"/>
</dbReference>
<sequence>MDGWCAESDCPPRRGARSPERDRTVHHFVNDRLSGEFFHNLTNLRRRDELCDVVIEAYGSTDAGGAESESAPPTIIAAHKVVLAAACPYFMAMFTSSMVEASKNRIVIKDIDGATLASLIEYMYSGRLDIDESNVQLLLSTASILQLACVRDACSRFLLEQLDATNCLGIASFAQTHNCTQLAHAAQMFTHQHFRQLIESEELLTMDEASFIQLISDDRLTTEGEEAVFEAAINWVKYDLSRKPSLPIVLAAVRLPLISQEFLLDHAYQEPLIQESPACIAMLCSVYHHILKKEVTPGLAASWIRPRQPVPLSQLVMLVGGQAPKAISNVDTFDPDSQRWNSLASLQQRRCRCGVVMAGDLVYAIGGFNGTARIRSVEIYDPRRDLWLIGPPMEARRSTLGVAVLDGSIVAVGGFDGSTGLCSAEMLDPRQGQWMALPSMTTRRSSVGVAAMNGIVYAVGGYDGQSRQCLNAVELYDSRANRWRAGEPLLEVRSGAGVAIYRDRVITAGGHDGPLVRSSVEMLVDDGWMFLPEMSVCRRNAAIVVANGYVFALGGDDGACNLSSMECLEVDGTEQCWNILQAEMPQARSYCGVTLLPKS</sequence>
<dbReference type="InterPro" id="IPR015915">
    <property type="entry name" value="Kelch-typ_b-propeller"/>
</dbReference>
<dbReference type="Gene3D" id="1.25.40.420">
    <property type="match status" value="1"/>
</dbReference>
<gene>
    <name evidence="7" type="ORF">GCK32_006687</name>
    <name evidence="8" type="ORF">GCK32_006828</name>
</gene>
<dbReference type="PANTHER" id="PTHR24412:SF475">
    <property type="entry name" value="KELCH-LIKE PROTEIN 17"/>
    <property type="match status" value="1"/>
</dbReference>
<dbReference type="Gene3D" id="3.30.710.10">
    <property type="entry name" value="Potassium Channel Kv1.1, Chain A"/>
    <property type="match status" value="1"/>
</dbReference>
<evidence type="ECO:0000256" key="5">
    <source>
        <dbReference type="SAM" id="MobiDB-lite"/>
    </source>
</evidence>
<dbReference type="FunFam" id="1.25.40.420:FF:000001">
    <property type="entry name" value="Kelch-like family member 12"/>
    <property type="match status" value="1"/>
</dbReference>
<dbReference type="SMART" id="SM00225">
    <property type="entry name" value="BTB"/>
    <property type="match status" value="1"/>
</dbReference>
<comment type="caution">
    <text evidence="8">The sequence shown here is derived from an EMBL/GenBank/DDBJ whole genome shotgun (WGS) entry which is preliminary data.</text>
</comment>
<comment type="pathway">
    <text evidence="1">Protein modification; protein ubiquitination.</text>
</comment>
<evidence type="ECO:0000256" key="1">
    <source>
        <dbReference type="ARBA" id="ARBA00004906"/>
    </source>
</evidence>
<dbReference type="Pfam" id="PF00651">
    <property type="entry name" value="BTB"/>
    <property type="match status" value="1"/>
</dbReference>
<evidence type="ECO:0000256" key="4">
    <source>
        <dbReference type="ARBA" id="ARBA00022786"/>
    </source>
</evidence>
<dbReference type="SMART" id="SM00875">
    <property type="entry name" value="BACK"/>
    <property type="match status" value="1"/>
</dbReference>
<dbReference type="AlphaFoldDB" id="A0AAN8FQF4"/>
<evidence type="ECO:0000313" key="8">
    <source>
        <dbReference type="EMBL" id="KAK5983741.1"/>
    </source>
</evidence>
<dbReference type="EMBL" id="WIXE01013053">
    <property type="protein sequence ID" value="KAK5975430.1"/>
    <property type="molecule type" value="Genomic_DNA"/>
</dbReference>
<dbReference type="PANTHER" id="PTHR24412">
    <property type="entry name" value="KELCH PROTEIN"/>
    <property type="match status" value="1"/>
</dbReference>
<keyword evidence="9" id="KW-1185">Reference proteome</keyword>
<feature type="domain" description="BTB" evidence="6">
    <location>
        <begin position="51"/>
        <end position="132"/>
    </location>
</feature>
<protein>
    <submittedName>
        <fullName evidence="8">Ring canal kelch</fullName>
    </submittedName>
</protein>
<dbReference type="SUPFAM" id="SSF117281">
    <property type="entry name" value="Kelch motif"/>
    <property type="match status" value="1"/>
</dbReference>
<dbReference type="InterPro" id="IPR006652">
    <property type="entry name" value="Kelch_1"/>
</dbReference>
<dbReference type="SMART" id="SM00612">
    <property type="entry name" value="Kelch"/>
    <property type="match status" value="6"/>
</dbReference>
<dbReference type="Proteomes" id="UP001331761">
    <property type="component" value="Unassembled WGS sequence"/>
</dbReference>
<keyword evidence="2" id="KW-0880">Kelch repeat</keyword>
<dbReference type="EMBL" id="WIXE01003663">
    <property type="protein sequence ID" value="KAK5983741.1"/>
    <property type="molecule type" value="Genomic_DNA"/>
</dbReference>
<keyword evidence="4" id="KW-0833">Ubl conjugation pathway</keyword>
<reference evidence="8 9" key="1">
    <citation type="submission" date="2019-10" db="EMBL/GenBank/DDBJ databases">
        <title>Assembly and Annotation for the nematode Trichostrongylus colubriformis.</title>
        <authorList>
            <person name="Martin J."/>
        </authorList>
    </citation>
    <scope>NUCLEOTIDE SEQUENCE [LARGE SCALE GENOMIC DNA]</scope>
    <source>
        <strain evidence="8">G859</strain>
        <tissue evidence="8">Whole worm</tissue>
    </source>
</reference>
<keyword evidence="3" id="KW-0677">Repeat</keyword>
<dbReference type="InterPro" id="IPR011705">
    <property type="entry name" value="BACK"/>
</dbReference>
<evidence type="ECO:0000313" key="7">
    <source>
        <dbReference type="EMBL" id="KAK5975430.1"/>
    </source>
</evidence>
<name>A0AAN8FQF4_TRICO</name>
<evidence type="ECO:0000313" key="9">
    <source>
        <dbReference type="Proteomes" id="UP001331761"/>
    </source>
</evidence>
<dbReference type="InterPro" id="IPR011333">
    <property type="entry name" value="SKP1/BTB/POZ_sf"/>
</dbReference>
<dbReference type="Pfam" id="PF01344">
    <property type="entry name" value="Kelch_1"/>
    <property type="match status" value="4"/>
</dbReference>
<accession>A0AAN8FQF4</accession>
<evidence type="ECO:0000259" key="6">
    <source>
        <dbReference type="PROSITE" id="PS50097"/>
    </source>
</evidence>
<evidence type="ECO:0000256" key="2">
    <source>
        <dbReference type="ARBA" id="ARBA00022441"/>
    </source>
</evidence>
<dbReference type="Gene3D" id="2.120.10.80">
    <property type="entry name" value="Kelch-type beta propeller"/>
    <property type="match status" value="1"/>
</dbReference>
<dbReference type="SUPFAM" id="SSF54695">
    <property type="entry name" value="POZ domain"/>
    <property type="match status" value="1"/>
</dbReference>
<proteinExistence type="predicted"/>
<evidence type="ECO:0000256" key="3">
    <source>
        <dbReference type="ARBA" id="ARBA00022737"/>
    </source>
</evidence>
<dbReference type="InterPro" id="IPR017096">
    <property type="entry name" value="BTB-kelch_protein"/>
</dbReference>
<dbReference type="PRINTS" id="PR00501">
    <property type="entry name" value="KELCHREPEAT"/>
</dbReference>
<dbReference type="PIRSF" id="PIRSF037037">
    <property type="entry name" value="Kelch-like_protein_gigaxonin"/>
    <property type="match status" value="1"/>
</dbReference>
<dbReference type="PROSITE" id="PS50097">
    <property type="entry name" value="BTB"/>
    <property type="match status" value="1"/>
</dbReference>
<organism evidence="8 9">
    <name type="scientific">Trichostrongylus colubriformis</name>
    <name type="common">Black scour worm</name>
    <dbReference type="NCBI Taxonomy" id="6319"/>
    <lineage>
        <taxon>Eukaryota</taxon>
        <taxon>Metazoa</taxon>
        <taxon>Ecdysozoa</taxon>
        <taxon>Nematoda</taxon>
        <taxon>Chromadorea</taxon>
        <taxon>Rhabditida</taxon>
        <taxon>Rhabditina</taxon>
        <taxon>Rhabditomorpha</taxon>
        <taxon>Strongyloidea</taxon>
        <taxon>Trichostrongylidae</taxon>
        <taxon>Trichostrongylus</taxon>
    </lineage>
</organism>
<dbReference type="InterPro" id="IPR000210">
    <property type="entry name" value="BTB/POZ_dom"/>
</dbReference>